<name>A0A919W079_9ACTN</name>
<feature type="compositionally biased region" description="Gly residues" evidence="1">
    <location>
        <begin position="55"/>
        <end position="64"/>
    </location>
</feature>
<feature type="compositionally biased region" description="Basic and acidic residues" evidence="1">
    <location>
        <begin position="66"/>
        <end position="75"/>
    </location>
</feature>
<accession>A0A919W079</accession>
<evidence type="ECO:0000313" key="2">
    <source>
        <dbReference type="EMBL" id="GIM88894.1"/>
    </source>
</evidence>
<feature type="region of interest" description="Disordered" evidence="1">
    <location>
        <begin position="48"/>
        <end position="75"/>
    </location>
</feature>
<organism evidence="2 3">
    <name type="scientific">Paractinoplanes toevensis</name>
    <dbReference type="NCBI Taxonomy" id="571911"/>
    <lineage>
        <taxon>Bacteria</taxon>
        <taxon>Bacillati</taxon>
        <taxon>Actinomycetota</taxon>
        <taxon>Actinomycetes</taxon>
        <taxon>Micromonosporales</taxon>
        <taxon>Micromonosporaceae</taxon>
        <taxon>Paractinoplanes</taxon>
    </lineage>
</organism>
<evidence type="ECO:0000313" key="3">
    <source>
        <dbReference type="Proteomes" id="UP000677082"/>
    </source>
</evidence>
<dbReference type="EMBL" id="BOQN01000009">
    <property type="protein sequence ID" value="GIM88894.1"/>
    <property type="molecule type" value="Genomic_DNA"/>
</dbReference>
<evidence type="ECO:0000256" key="1">
    <source>
        <dbReference type="SAM" id="MobiDB-lite"/>
    </source>
</evidence>
<keyword evidence="3" id="KW-1185">Reference proteome</keyword>
<sequence>MFDLLDRLFHFGQTTKQRQLRRGRAALAGFRLDSIWLHKRPFSDQYDGDDHHGGYFSGGGGGGRSVADDGPNRNI</sequence>
<dbReference type="AlphaFoldDB" id="A0A919W079"/>
<protein>
    <submittedName>
        <fullName evidence="2">Uncharacterized protein</fullName>
    </submittedName>
</protein>
<comment type="caution">
    <text evidence="2">The sequence shown here is derived from an EMBL/GenBank/DDBJ whole genome shotgun (WGS) entry which is preliminary data.</text>
</comment>
<dbReference type="RefSeq" id="WP_213004874.1">
    <property type="nucleotide sequence ID" value="NZ_BOQN01000009.1"/>
</dbReference>
<dbReference type="Proteomes" id="UP000677082">
    <property type="component" value="Unassembled WGS sequence"/>
</dbReference>
<proteinExistence type="predicted"/>
<reference evidence="2 3" key="1">
    <citation type="submission" date="2021-03" db="EMBL/GenBank/DDBJ databases">
        <title>Whole genome shotgun sequence of Actinoplanes toevensis NBRC 105298.</title>
        <authorList>
            <person name="Komaki H."/>
            <person name="Tamura T."/>
        </authorList>
    </citation>
    <scope>NUCLEOTIDE SEQUENCE [LARGE SCALE GENOMIC DNA]</scope>
    <source>
        <strain evidence="2 3">NBRC 105298</strain>
    </source>
</reference>
<gene>
    <name evidence="2" type="ORF">Ato02nite_006870</name>
</gene>